<gene>
    <name evidence="3" type="ORF">LAFE_0B10154G</name>
</gene>
<dbReference type="AlphaFoldDB" id="A0A1G4M8U9"/>
<dbReference type="PROSITE" id="PS50250">
    <property type="entry name" value="PCI"/>
    <property type="match status" value="1"/>
</dbReference>
<dbReference type="Proteomes" id="UP000190831">
    <property type="component" value="Chromosome B"/>
</dbReference>
<reference evidence="4" key="1">
    <citation type="submission" date="2016-03" db="EMBL/GenBank/DDBJ databases">
        <authorList>
            <person name="Devillers H."/>
        </authorList>
    </citation>
    <scope>NUCLEOTIDE SEQUENCE [LARGE SCALE GENOMIC DNA]</scope>
</reference>
<dbReference type="PANTHER" id="PTHR12732">
    <property type="entry name" value="UNCHARACTERIZED PROTEASOME COMPONENT REGION PCI-CONTAINING"/>
    <property type="match status" value="1"/>
</dbReference>
<dbReference type="InterPro" id="IPR045114">
    <property type="entry name" value="Csn12-like"/>
</dbReference>
<dbReference type="Gene3D" id="1.10.10.10">
    <property type="entry name" value="Winged helix-like DNA-binding domain superfamily/Winged helix DNA-binding domain"/>
    <property type="match status" value="1"/>
</dbReference>
<evidence type="ECO:0000313" key="3">
    <source>
        <dbReference type="EMBL" id="SCW00132.1"/>
    </source>
</evidence>
<dbReference type="PANTHER" id="PTHR12732:SF0">
    <property type="entry name" value="PCI DOMAIN-CONTAINING PROTEIN 2"/>
    <property type="match status" value="1"/>
</dbReference>
<dbReference type="Pfam" id="PF01399">
    <property type="entry name" value="PCI"/>
    <property type="match status" value="1"/>
</dbReference>
<dbReference type="GO" id="GO:0003723">
    <property type="term" value="F:RNA binding"/>
    <property type="evidence" value="ECO:0007669"/>
    <property type="project" value="InterPro"/>
</dbReference>
<organism evidence="3 4">
    <name type="scientific">Lachancea fermentati</name>
    <name type="common">Zygosaccharomyces fermentati</name>
    <dbReference type="NCBI Taxonomy" id="4955"/>
    <lineage>
        <taxon>Eukaryota</taxon>
        <taxon>Fungi</taxon>
        <taxon>Dikarya</taxon>
        <taxon>Ascomycota</taxon>
        <taxon>Saccharomycotina</taxon>
        <taxon>Saccharomycetes</taxon>
        <taxon>Saccharomycetales</taxon>
        <taxon>Saccharomycetaceae</taxon>
        <taxon>Lachancea</taxon>
    </lineage>
</organism>
<dbReference type="InterPro" id="IPR000717">
    <property type="entry name" value="PCI_dom"/>
</dbReference>
<feature type="domain" description="PCI" evidence="2">
    <location>
        <begin position="231"/>
        <end position="412"/>
    </location>
</feature>
<name>A0A1G4M8U9_LACFM</name>
<protein>
    <submittedName>
        <fullName evidence="3">LAFE_0B10154g1_1</fullName>
    </submittedName>
</protein>
<dbReference type="EMBL" id="LT598489">
    <property type="protein sequence ID" value="SCW00132.1"/>
    <property type="molecule type" value="Genomic_DNA"/>
</dbReference>
<sequence length="427" mass="48611">MEEILACFNKKRNSNTLLNFLNYDRPLSVNFKHIGALKNEKVLQLLQVCVQMKQEYATKCTETHRTSELFDLCNEQLKLLNRIAEGETRWIASPLYTSALQLLHVSELLDKAEAEQETANARKKKVKGDLEDEKYLEKCVRTIHTSFKLCLNDRNPDFKDNKKWGVYHFTNLEFRIYHRLQNRDMVRNLVKVLDSRVSELPSPETALRACKAQLVTYYYYKGEFYGCHNGDFQKAFEFLNKAWLESCADVDVGAQQKDAIMVLLVPFAILAFKWYPDSVLLKQLHPRVAVLYAPLLACLQNGDLKALDTWLDAHELLLLRKNLYVATVLMRELVLVKLVKTCWRVNGARSIVPVDLVATAVARSATHAAVGALTDDSLDETECLLANLICKGYIKGYLSHGNRAMVVSKTNAFPRQAADGNQQSTAT</sequence>
<proteinExistence type="inferred from homology"/>
<comment type="similarity">
    <text evidence="1">Belongs to the CSN12 family.</text>
</comment>
<dbReference type="STRING" id="4955.A0A1G4M8U9"/>
<dbReference type="InterPro" id="IPR036388">
    <property type="entry name" value="WH-like_DNA-bd_sf"/>
</dbReference>
<evidence type="ECO:0000256" key="1">
    <source>
        <dbReference type="ARBA" id="ARBA00025771"/>
    </source>
</evidence>
<dbReference type="OrthoDB" id="10252687at2759"/>
<keyword evidence="4" id="KW-1185">Reference proteome</keyword>
<evidence type="ECO:0000259" key="2">
    <source>
        <dbReference type="PROSITE" id="PS50250"/>
    </source>
</evidence>
<accession>A0A1G4M8U9</accession>
<dbReference type="GO" id="GO:0003690">
    <property type="term" value="F:double-stranded DNA binding"/>
    <property type="evidence" value="ECO:0007669"/>
    <property type="project" value="InterPro"/>
</dbReference>
<dbReference type="SMART" id="SM00753">
    <property type="entry name" value="PAM"/>
    <property type="match status" value="1"/>
</dbReference>
<evidence type="ECO:0000313" key="4">
    <source>
        <dbReference type="Proteomes" id="UP000190831"/>
    </source>
</evidence>
<dbReference type="OMA" id="ESQTNWI"/>